<evidence type="ECO:0000256" key="1">
    <source>
        <dbReference type="SAM" id="Phobius"/>
    </source>
</evidence>
<name>A0A4T0X3H3_9ASCO</name>
<keyword evidence="1" id="KW-0472">Membrane</keyword>
<comment type="caution">
    <text evidence="2">The sequence shown here is derived from an EMBL/GenBank/DDBJ whole genome shotgun (WGS) entry which is preliminary data.</text>
</comment>
<dbReference type="AlphaFoldDB" id="A0A4T0X3H3"/>
<dbReference type="EMBL" id="SELW01000349">
    <property type="protein sequence ID" value="TID29017.1"/>
    <property type="molecule type" value="Genomic_DNA"/>
</dbReference>
<keyword evidence="1" id="KW-1133">Transmembrane helix</keyword>
<keyword evidence="3" id="KW-1185">Reference proteome</keyword>
<evidence type="ECO:0000313" key="2">
    <source>
        <dbReference type="EMBL" id="TID29017.1"/>
    </source>
</evidence>
<protein>
    <submittedName>
        <fullName evidence="2">Uncharacterized protein</fullName>
    </submittedName>
</protein>
<sequence>MGRTKLDYNYGIEDQKVNDVETVITNDTPFIVKDKKGNVVKVKDSIPKRTKLPADIKTHKYLHYEEYITPDEFEVNGYKYNKDDNFERLDIKGWNTFVGFMAIRIASPMILLIHAIASGIYVYLCGFDFGPEGPLAKGPYGGIGVVIILSLSFHAFLVHALNKWLFSGTYWKKRVEYENERRNRADVTSSEIDSTITPS</sequence>
<feature type="transmembrane region" description="Helical" evidence="1">
    <location>
        <begin position="97"/>
        <end position="123"/>
    </location>
</feature>
<evidence type="ECO:0000313" key="3">
    <source>
        <dbReference type="Proteomes" id="UP000307173"/>
    </source>
</evidence>
<reference evidence="2 3" key="1">
    <citation type="journal article" date="2019" name="Front. Genet.">
        <title>Whole-Genome Sequencing of the Opportunistic Yeast Pathogen Candida inconspicua Uncovers Its Hybrid Origin.</title>
        <authorList>
            <person name="Mixao V."/>
            <person name="Hansen A.P."/>
            <person name="Saus E."/>
            <person name="Boekhout T."/>
            <person name="Lass-Florl C."/>
            <person name="Gabaldon T."/>
        </authorList>
    </citation>
    <scope>NUCLEOTIDE SEQUENCE [LARGE SCALE GENOMIC DNA]</scope>
    <source>
        <strain evidence="2 3">CBS 180</strain>
    </source>
</reference>
<proteinExistence type="predicted"/>
<gene>
    <name evidence="2" type="ORF">CANINC_002165</name>
</gene>
<keyword evidence="1" id="KW-0812">Transmembrane</keyword>
<dbReference type="OrthoDB" id="3993280at2759"/>
<dbReference type="Proteomes" id="UP000307173">
    <property type="component" value="Unassembled WGS sequence"/>
</dbReference>
<feature type="transmembrane region" description="Helical" evidence="1">
    <location>
        <begin position="143"/>
        <end position="166"/>
    </location>
</feature>
<accession>A0A4T0X3H3</accession>
<organism evidence="2 3">
    <name type="scientific">Pichia inconspicua</name>
    <dbReference type="NCBI Taxonomy" id="52247"/>
    <lineage>
        <taxon>Eukaryota</taxon>
        <taxon>Fungi</taxon>
        <taxon>Dikarya</taxon>
        <taxon>Ascomycota</taxon>
        <taxon>Saccharomycotina</taxon>
        <taxon>Pichiomycetes</taxon>
        <taxon>Pichiales</taxon>
        <taxon>Pichiaceae</taxon>
        <taxon>Pichia</taxon>
    </lineage>
</organism>